<dbReference type="InterPro" id="IPR041577">
    <property type="entry name" value="RT_RNaseH_2"/>
</dbReference>
<dbReference type="InterPro" id="IPR021109">
    <property type="entry name" value="Peptidase_aspartic_dom_sf"/>
</dbReference>
<reference evidence="13" key="2">
    <citation type="journal article" date="2022" name="Res Sq">
        <title>Comparative Genomics Reveals Insights into the Divergent Evolution of Astigmatic Mites and Household Pest Adaptations.</title>
        <authorList>
            <person name="Xiong Q."/>
            <person name="Wan A.T.-Y."/>
            <person name="Liu X.-Y."/>
            <person name="Fung C.S.-H."/>
            <person name="Xiao X."/>
            <person name="Malainual N."/>
            <person name="Hou J."/>
            <person name="Wang L."/>
            <person name="Wang M."/>
            <person name="Yang K."/>
            <person name="Cui Y."/>
            <person name="Leung E."/>
            <person name="Nong W."/>
            <person name="Shin S.-K."/>
            <person name="Au S."/>
            <person name="Jeong K.Y."/>
            <person name="Chew F.T."/>
            <person name="Hui J."/>
            <person name="Leung T.F."/>
            <person name="Tungtrongchitr A."/>
            <person name="Zhong N."/>
            <person name="Liu Z."/>
            <person name="Tsui S."/>
        </authorList>
    </citation>
    <scope>NUCLEOTIDE SEQUENCE</scope>
    <source>
        <strain evidence="13">Derf</strain>
        <tissue evidence="13">Whole organism</tissue>
    </source>
</reference>
<evidence type="ECO:0000256" key="10">
    <source>
        <dbReference type="SAM" id="MobiDB-lite"/>
    </source>
</evidence>
<feature type="compositionally biased region" description="Basic residues" evidence="10">
    <location>
        <begin position="1043"/>
        <end position="1056"/>
    </location>
</feature>
<evidence type="ECO:0000313" key="13">
    <source>
        <dbReference type="EMBL" id="KAH9527758.1"/>
    </source>
</evidence>
<keyword evidence="7" id="KW-0378">Hydrolase</keyword>
<keyword evidence="14" id="KW-1185">Reference proteome</keyword>
<dbReference type="InterPro" id="IPR012337">
    <property type="entry name" value="RNaseH-like_sf"/>
</dbReference>
<gene>
    <name evidence="13" type="ORF">DERF_001763</name>
</gene>
<dbReference type="GO" id="GO:0004519">
    <property type="term" value="F:endonuclease activity"/>
    <property type="evidence" value="ECO:0007669"/>
    <property type="project" value="UniProtKB-KW"/>
</dbReference>
<keyword evidence="3" id="KW-0808">Transferase</keyword>
<evidence type="ECO:0000256" key="9">
    <source>
        <dbReference type="ARBA" id="ARBA00023268"/>
    </source>
</evidence>
<dbReference type="InterPro" id="IPR050951">
    <property type="entry name" value="Retrovirus_Pol_polyprotein"/>
</dbReference>
<dbReference type="CDD" id="cd09274">
    <property type="entry name" value="RNase_HI_RT_Ty3"/>
    <property type="match status" value="1"/>
</dbReference>
<dbReference type="Pfam" id="PF17919">
    <property type="entry name" value="RT_RNaseH_2"/>
    <property type="match status" value="1"/>
</dbReference>
<feature type="region of interest" description="Disordered" evidence="10">
    <location>
        <begin position="1028"/>
        <end position="1056"/>
    </location>
</feature>
<evidence type="ECO:0000256" key="7">
    <source>
        <dbReference type="ARBA" id="ARBA00022801"/>
    </source>
</evidence>
<proteinExistence type="predicted"/>
<dbReference type="GO" id="GO:0015074">
    <property type="term" value="P:DNA integration"/>
    <property type="evidence" value="ECO:0007669"/>
    <property type="project" value="InterPro"/>
</dbReference>
<dbReference type="InterPro" id="IPR000477">
    <property type="entry name" value="RT_dom"/>
</dbReference>
<accession>A0A922IBG6</accession>
<dbReference type="SUPFAM" id="SSF53098">
    <property type="entry name" value="Ribonuclease H-like"/>
    <property type="match status" value="1"/>
</dbReference>
<dbReference type="EMBL" id="ASGP02000001">
    <property type="protein sequence ID" value="KAH9527758.1"/>
    <property type="molecule type" value="Genomic_DNA"/>
</dbReference>
<dbReference type="Pfam" id="PF17921">
    <property type="entry name" value="Integrase_H2C2"/>
    <property type="match status" value="1"/>
</dbReference>
<dbReference type="Proteomes" id="UP000790347">
    <property type="component" value="Unassembled WGS sequence"/>
</dbReference>
<name>A0A922IBG6_DERFA</name>
<dbReference type="GO" id="GO:0008233">
    <property type="term" value="F:peptidase activity"/>
    <property type="evidence" value="ECO:0007669"/>
    <property type="project" value="UniProtKB-KW"/>
</dbReference>
<evidence type="ECO:0000256" key="8">
    <source>
        <dbReference type="ARBA" id="ARBA00022918"/>
    </source>
</evidence>
<keyword evidence="6" id="KW-0255">Endonuclease</keyword>
<evidence type="ECO:0000313" key="14">
    <source>
        <dbReference type="Proteomes" id="UP000790347"/>
    </source>
</evidence>
<dbReference type="Gene3D" id="3.30.420.10">
    <property type="entry name" value="Ribonuclease H-like superfamily/Ribonuclease H"/>
    <property type="match status" value="1"/>
</dbReference>
<dbReference type="SMART" id="SM00384">
    <property type="entry name" value="AT_hook"/>
    <property type="match status" value="2"/>
</dbReference>
<evidence type="ECO:0000256" key="6">
    <source>
        <dbReference type="ARBA" id="ARBA00022759"/>
    </source>
</evidence>
<dbReference type="GO" id="GO:0003677">
    <property type="term" value="F:DNA binding"/>
    <property type="evidence" value="ECO:0007669"/>
    <property type="project" value="InterPro"/>
</dbReference>
<protein>
    <recommendedName>
        <fullName evidence="1">RNA-directed DNA polymerase</fullName>
        <ecNumber evidence="1">2.7.7.49</ecNumber>
    </recommendedName>
</protein>
<evidence type="ECO:0000256" key="2">
    <source>
        <dbReference type="ARBA" id="ARBA00022670"/>
    </source>
</evidence>
<dbReference type="CDD" id="cd01647">
    <property type="entry name" value="RT_LTR"/>
    <property type="match status" value="1"/>
</dbReference>
<dbReference type="AlphaFoldDB" id="A0A922IBG6"/>
<keyword evidence="9" id="KW-0511">Multifunctional enzyme</keyword>
<dbReference type="Pfam" id="PF00665">
    <property type="entry name" value="rve"/>
    <property type="match status" value="1"/>
</dbReference>
<keyword evidence="5" id="KW-0540">Nuclease</keyword>
<comment type="caution">
    <text evidence="13">The sequence shown here is derived from an EMBL/GenBank/DDBJ whole genome shotgun (WGS) entry which is preliminary data.</text>
</comment>
<dbReference type="Gene3D" id="3.30.70.270">
    <property type="match status" value="2"/>
</dbReference>
<evidence type="ECO:0000256" key="3">
    <source>
        <dbReference type="ARBA" id="ARBA00022679"/>
    </source>
</evidence>
<evidence type="ECO:0000259" key="11">
    <source>
        <dbReference type="PROSITE" id="PS50878"/>
    </source>
</evidence>
<dbReference type="FunFam" id="3.30.70.270:FF:000020">
    <property type="entry name" value="Transposon Tf2-6 polyprotein-like Protein"/>
    <property type="match status" value="1"/>
</dbReference>
<dbReference type="InterPro" id="IPR017956">
    <property type="entry name" value="AT_hook_DNA-bd_motif"/>
</dbReference>
<dbReference type="Gene3D" id="2.40.70.10">
    <property type="entry name" value="Acid Proteases"/>
    <property type="match status" value="1"/>
</dbReference>
<evidence type="ECO:0000256" key="4">
    <source>
        <dbReference type="ARBA" id="ARBA00022695"/>
    </source>
</evidence>
<dbReference type="InterPro" id="IPR036397">
    <property type="entry name" value="RNaseH_sf"/>
</dbReference>
<keyword evidence="4" id="KW-0548">Nucleotidyltransferase</keyword>
<dbReference type="FunFam" id="3.30.420.10:FF:000032">
    <property type="entry name" value="Retrovirus-related Pol polyprotein from transposon 297-like Protein"/>
    <property type="match status" value="1"/>
</dbReference>
<evidence type="ECO:0000256" key="5">
    <source>
        <dbReference type="ARBA" id="ARBA00022722"/>
    </source>
</evidence>
<dbReference type="PROSITE" id="PS50878">
    <property type="entry name" value="RT_POL"/>
    <property type="match status" value="1"/>
</dbReference>
<dbReference type="Gene3D" id="3.10.10.10">
    <property type="entry name" value="HIV Type 1 Reverse Transcriptase, subunit A, domain 1"/>
    <property type="match status" value="1"/>
</dbReference>
<dbReference type="GO" id="GO:0003964">
    <property type="term" value="F:RNA-directed DNA polymerase activity"/>
    <property type="evidence" value="ECO:0007669"/>
    <property type="project" value="UniProtKB-KW"/>
</dbReference>
<dbReference type="SUPFAM" id="SSF56672">
    <property type="entry name" value="DNA/RNA polymerases"/>
    <property type="match status" value="1"/>
</dbReference>
<keyword evidence="8" id="KW-0695">RNA-directed DNA polymerase</keyword>
<feature type="domain" description="Reverse transcriptase" evidence="11">
    <location>
        <begin position="204"/>
        <end position="381"/>
    </location>
</feature>
<dbReference type="FunFam" id="1.10.340.70:FF:000001">
    <property type="entry name" value="Retrovirus-related Pol polyprotein from transposon gypsy-like Protein"/>
    <property type="match status" value="1"/>
</dbReference>
<dbReference type="Gene3D" id="1.10.340.70">
    <property type="match status" value="1"/>
</dbReference>
<dbReference type="InterPro" id="IPR043128">
    <property type="entry name" value="Rev_trsase/Diguanyl_cyclase"/>
</dbReference>
<organism evidence="13 14">
    <name type="scientific">Dermatophagoides farinae</name>
    <name type="common">American house dust mite</name>
    <dbReference type="NCBI Taxonomy" id="6954"/>
    <lineage>
        <taxon>Eukaryota</taxon>
        <taxon>Metazoa</taxon>
        <taxon>Ecdysozoa</taxon>
        <taxon>Arthropoda</taxon>
        <taxon>Chelicerata</taxon>
        <taxon>Arachnida</taxon>
        <taxon>Acari</taxon>
        <taxon>Acariformes</taxon>
        <taxon>Sarcoptiformes</taxon>
        <taxon>Astigmata</taxon>
        <taxon>Psoroptidia</taxon>
        <taxon>Analgoidea</taxon>
        <taxon>Pyroglyphidae</taxon>
        <taxon>Dermatophagoidinae</taxon>
        <taxon>Dermatophagoides</taxon>
    </lineage>
</organism>
<dbReference type="GO" id="GO:0042575">
    <property type="term" value="C:DNA polymerase complex"/>
    <property type="evidence" value="ECO:0007669"/>
    <property type="project" value="UniProtKB-ARBA"/>
</dbReference>
<dbReference type="InterPro" id="IPR041588">
    <property type="entry name" value="Integrase_H2C2"/>
</dbReference>
<dbReference type="Pfam" id="PF00078">
    <property type="entry name" value="RVT_1"/>
    <property type="match status" value="1"/>
</dbReference>
<dbReference type="PANTHER" id="PTHR37984:SF5">
    <property type="entry name" value="PROTEIN NYNRIN-LIKE"/>
    <property type="match status" value="1"/>
</dbReference>
<feature type="domain" description="Integrase catalytic" evidence="12">
    <location>
        <begin position="734"/>
        <end position="905"/>
    </location>
</feature>
<dbReference type="GO" id="GO:0006508">
    <property type="term" value="P:proteolysis"/>
    <property type="evidence" value="ECO:0007669"/>
    <property type="project" value="UniProtKB-KW"/>
</dbReference>
<dbReference type="EC" id="2.7.7.49" evidence="1"/>
<reference evidence="13" key="1">
    <citation type="submission" date="2013-05" db="EMBL/GenBank/DDBJ databases">
        <authorList>
            <person name="Yim A.K.Y."/>
            <person name="Chan T.F."/>
            <person name="Ji K.M."/>
            <person name="Liu X.Y."/>
            <person name="Zhou J.W."/>
            <person name="Li R.Q."/>
            <person name="Yang K.Y."/>
            <person name="Li J."/>
            <person name="Li M."/>
            <person name="Law P.T.W."/>
            <person name="Wu Y.L."/>
            <person name="Cai Z.L."/>
            <person name="Qin H."/>
            <person name="Bao Y."/>
            <person name="Leung R.K.K."/>
            <person name="Ng P.K.S."/>
            <person name="Zou J."/>
            <person name="Zhong X.J."/>
            <person name="Ran P.X."/>
            <person name="Zhong N.S."/>
            <person name="Liu Z.G."/>
            <person name="Tsui S.K.W."/>
        </authorList>
    </citation>
    <scope>NUCLEOTIDE SEQUENCE</scope>
    <source>
        <strain evidence="13">Derf</strain>
        <tissue evidence="13">Whole organism</tissue>
    </source>
</reference>
<evidence type="ECO:0000256" key="1">
    <source>
        <dbReference type="ARBA" id="ARBA00012493"/>
    </source>
</evidence>
<dbReference type="InterPro" id="IPR001584">
    <property type="entry name" value="Integrase_cat-core"/>
</dbReference>
<dbReference type="PANTHER" id="PTHR37984">
    <property type="entry name" value="PROTEIN CBG26694"/>
    <property type="match status" value="1"/>
</dbReference>
<dbReference type="PROSITE" id="PS50994">
    <property type="entry name" value="INTEGRASE"/>
    <property type="match status" value="1"/>
</dbReference>
<dbReference type="FunFam" id="3.10.10.10:FF:000007">
    <property type="entry name" value="Retrovirus-related Pol polyprotein from transposon 17.6-like Protein"/>
    <property type="match status" value="1"/>
</dbReference>
<keyword evidence="2" id="KW-0645">Protease</keyword>
<dbReference type="SUPFAM" id="SSF50630">
    <property type="entry name" value="Acid proteases"/>
    <property type="match status" value="1"/>
</dbReference>
<dbReference type="InterPro" id="IPR043502">
    <property type="entry name" value="DNA/RNA_pol_sf"/>
</dbReference>
<sequence>MYNNVSNNHHRLFIVDKSSGKHILIDTGSDVSIWPTSSKYLNVFNNNNKKSQRCNFQLFAHNGTRITAYGLERITIDLGFGQPFTYSFIIAESGYPIIGADFLSHFHLLPDLKNKLLIDPDNQRTVKAYTKSTDIYGVSTINQDIDPRVRELLSKFPSITRTKLTPEVKHSIRLTDENETVFAHPTRLDPIKLKAVKDELNKMLESGIIQTSSSSFASRIVVVPKANGQLRLCGDYRMLNRITIPDRYPIKHIEDFSQSLRNTKIFSTIDLLSAFHQIPVCEEDRFKTAITTPVGLYEYIRLPFGLRNAPSTFQRFIDQVFRELDFIYCYQDDLLIASENDQQHINHLEKVFNKLNEYGLTINIEKSKFFQTEVKFLAHIVDKNGIRISPDKLKAIDEFPQPDSLKSLKRFIGMANYYRRFIPHAAKIMSSLHSMSKTDFEWTDERLKAFNDIKAALREQITLSFIDPKAKLVIKADASDHAIGGCLEQITSDNKVEPLGFCSKKLRPEEFQLAPFDKELRAAHHCVKHFEHLIEGRQFTLYTDHKPLVNALLVRTNVKRSPMQMRLMSYILEFTSDIRHISGTDNVVADCLSRVEIEAITSSDPSSSSTESSSIEPISLQMIANEQHNQLEEMESYRTEFGPRIKLQRIDDQLILVHVDDKSPIRPVIPSSLHKRIFHLCHGHDHKSANKTRQIAADRYFWKSMNADIKQWCRTCQNCQKSKIHRHTIVPPKQIDIPKIRFSHINIDIVGPLPQSPISGNRYLLTCIDRFTRWPEAIPMSSISAENVANLFVTHWISRFGIPDVVTTDRGTQFESQLFHELTKLIGTKHIRTAAFNPRANGMIERFHRTLKSSIMATGQQWEQVLPMVLLGLRTVVKDDLQSSSAELVYGSQLTIPADLVTDHTDILPAHEFVRILKEHVAAAKSAITRPSRDSRCYIPDDLTTAEYVFLLKENRRTLERPYTGPFKVINRRDSTYEIETQNGLESVALHRLKPAYIERDDQIDLPRKRGRPAKKVQFAENLTEEFPIPARANKPDVQPAIIKRKRGRPRKVQSS</sequence>
<evidence type="ECO:0000259" key="12">
    <source>
        <dbReference type="PROSITE" id="PS50994"/>
    </source>
</evidence>